<evidence type="ECO:0000313" key="1">
    <source>
        <dbReference type="EMBL" id="MBA9040941.1"/>
    </source>
</evidence>
<reference evidence="1" key="1">
    <citation type="submission" date="2020-08" db="EMBL/GenBank/DDBJ databases">
        <title>Functional genomics of gut bacteria from endangered species of beetles.</title>
        <authorList>
            <person name="Carlos-Shanley C."/>
        </authorList>
    </citation>
    <scope>NUCLEOTIDE SEQUENCE [LARGE SCALE GENOMIC DNA]</scope>
    <source>
        <strain evidence="1">S00060</strain>
    </source>
</reference>
<dbReference type="Proteomes" id="UP000543174">
    <property type="component" value="Unassembled WGS sequence"/>
</dbReference>
<dbReference type="AlphaFoldDB" id="A0A7W3NDN4"/>
<keyword evidence="2" id="KW-1185">Reference proteome</keyword>
<name>A0A7W3NDN4_PRIAR</name>
<accession>A0A7W3NDN4</accession>
<comment type="caution">
    <text evidence="1">The sequence shown here is derived from an EMBL/GenBank/DDBJ whole genome shotgun (WGS) entry which is preliminary data.</text>
</comment>
<protein>
    <submittedName>
        <fullName evidence="1">Uncharacterized protein</fullName>
    </submittedName>
</protein>
<proteinExistence type="predicted"/>
<gene>
    <name evidence="1" type="ORF">HNP21_004051</name>
</gene>
<sequence length="31" mass="3852">MRYKVKHWLRLTSDERYLVLFATAALQKEKR</sequence>
<dbReference type="EMBL" id="JACJHT010000003">
    <property type="protein sequence ID" value="MBA9040941.1"/>
    <property type="molecule type" value="Genomic_DNA"/>
</dbReference>
<evidence type="ECO:0000313" key="2">
    <source>
        <dbReference type="Proteomes" id="UP000543174"/>
    </source>
</evidence>
<organism evidence="1 2">
    <name type="scientific">Priestia aryabhattai</name>
    <name type="common">Bacillus aryabhattai</name>
    <dbReference type="NCBI Taxonomy" id="412384"/>
    <lineage>
        <taxon>Bacteria</taxon>
        <taxon>Bacillati</taxon>
        <taxon>Bacillota</taxon>
        <taxon>Bacilli</taxon>
        <taxon>Bacillales</taxon>
        <taxon>Bacillaceae</taxon>
        <taxon>Priestia</taxon>
    </lineage>
</organism>